<accession>B0X088</accession>
<dbReference type="PANTHER" id="PTHR18806:SF4">
    <property type="entry name" value="RNA-BINDING PROTEIN 25"/>
    <property type="match status" value="1"/>
</dbReference>
<dbReference type="KEGG" id="cqu:CpipJ_CPIJ013013"/>
<dbReference type="InterPro" id="IPR035979">
    <property type="entry name" value="RBD_domain_sf"/>
</dbReference>
<dbReference type="EnsemblMetazoa" id="CPIJ013013-RA">
    <property type="protein sequence ID" value="CPIJ013013-PA"/>
    <property type="gene ID" value="CPIJ013013"/>
</dbReference>
<dbReference type="Proteomes" id="UP000002320">
    <property type="component" value="Unassembled WGS sequence"/>
</dbReference>
<evidence type="ECO:0000313" key="3">
    <source>
        <dbReference type="Proteomes" id="UP000002320"/>
    </source>
</evidence>
<dbReference type="EMBL" id="DS232230">
    <property type="protein sequence ID" value="EDS37963.1"/>
    <property type="molecule type" value="Genomic_DNA"/>
</dbReference>
<proteinExistence type="predicted"/>
<name>B0X088_CULQU</name>
<evidence type="ECO:0000313" key="1">
    <source>
        <dbReference type="EMBL" id="EDS37963.1"/>
    </source>
</evidence>
<keyword evidence="3" id="KW-1185">Reference proteome</keyword>
<dbReference type="GO" id="GO:0000381">
    <property type="term" value="P:regulation of alternative mRNA splicing, via spliceosome"/>
    <property type="evidence" value="ECO:0007669"/>
    <property type="project" value="TreeGrafter"/>
</dbReference>
<dbReference type="VEuPathDB" id="VectorBase:CPIJ013013"/>
<dbReference type="HOGENOM" id="CLU_2212493_0_0_1"/>
<dbReference type="InterPro" id="IPR052768">
    <property type="entry name" value="RBM25"/>
</dbReference>
<dbReference type="GO" id="GO:0003729">
    <property type="term" value="F:mRNA binding"/>
    <property type="evidence" value="ECO:0007669"/>
    <property type="project" value="TreeGrafter"/>
</dbReference>
<dbReference type="PANTHER" id="PTHR18806">
    <property type="entry name" value="RBM25 PROTEIN"/>
    <property type="match status" value="1"/>
</dbReference>
<protein>
    <submittedName>
        <fullName evidence="1 2">Rbm25 protein</fullName>
    </submittedName>
</protein>
<dbReference type="OrthoDB" id="6275295at2759"/>
<dbReference type="VEuPathDB" id="VectorBase:CQUJHB000825"/>
<dbReference type="InParanoid" id="B0X088"/>
<dbReference type="eggNOG" id="KOG2253">
    <property type="taxonomic scope" value="Eukaryota"/>
</dbReference>
<sequence>MDGTISTIFIGNINNKAPEPMIKKMMASCGTVINWKRVSSLGSTSSGAVTGARAVRMLHDMDIDGKKLVAKVDALLDDHKKEAQSVNRTRHNVRRRRSFLRHPDGLR</sequence>
<reference evidence="2" key="2">
    <citation type="submission" date="2021-02" db="UniProtKB">
        <authorList>
            <consortium name="EnsemblMetazoa"/>
        </authorList>
    </citation>
    <scope>IDENTIFICATION</scope>
    <source>
        <strain evidence="2">JHB</strain>
    </source>
</reference>
<reference evidence="1" key="1">
    <citation type="submission" date="2007-03" db="EMBL/GenBank/DDBJ databases">
        <title>Annotation of Culex pipiens quinquefasciatus.</title>
        <authorList>
            <consortium name="The Broad Institute Genome Sequencing Platform"/>
            <person name="Atkinson P.W."/>
            <person name="Hemingway J."/>
            <person name="Christensen B.M."/>
            <person name="Higgs S."/>
            <person name="Kodira C."/>
            <person name="Hannick L."/>
            <person name="Megy K."/>
            <person name="O'Leary S."/>
            <person name="Pearson M."/>
            <person name="Haas B.J."/>
            <person name="Mauceli E."/>
            <person name="Wortman J.R."/>
            <person name="Lee N.H."/>
            <person name="Guigo R."/>
            <person name="Stanke M."/>
            <person name="Alvarado L."/>
            <person name="Amedeo P."/>
            <person name="Antoine C.H."/>
            <person name="Arensburger P."/>
            <person name="Bidwell S.L."/>
            <person name="Crawford M."/>
            <person name="Camaro F."/>
            <person name="Devon K."/>
            <person name="Engels R."/>
            <person name="Hammond M."/>
            <person name="Howarth C."/>
            <person name="Koehrsen M."/>
            <person name="Lawson D."/>
            <person name="Montgomery P."/>
            <person name="Nene V."/>
            <person name="Nusbaum C."/>
            <person name="Puiu D."/>
            <person name="Romero-Severson J."/>
            <person name="Severson D.W."/>
            <person name="Shumway M."/>
            <person name="Sisk P."/>
            <person name="Stolte C."/>
            <person name="Zeng Q."/>
            <person name="Eisenstadt E."/>
            <person name="Fraser-Liggett C."/>
            <person name="Strausberg R."/>
            <person name="Galagan J."/>
            <person name="Birren B."/>
            <person name="Collins F.H."/>
        </authorList>
    </citation>
    <scope>NUCLEOTIDE SEQUENCE [LARGE SCALE GENOMIC DNA]</scope>
    <source>
        <strain evidence="1">JHB</strain>
    </source>
</reference>
<evidence type="ECO:0000313" key="2">
    <source>
        <dbReference type="EnsemblMetazoa" id="CPIJ013013-PA"/>
    </source>
</evidence>
<dbReference type="SUPFAM" id="SSF54928">
    <property type="entry name" value="RNA-binding domain, RBD"/>
    <property type="match status" value="1"/>
</dbReference>
<dbReference type="AlphaFoldDB" id="B0X088"/>
<dbReference type="GO" id="GO:0005681">
    <property type="term" value="C:spliceosomal complex"/>
    <property type="evidence" value="ECO:0007669"/>
    <property type="project" value="TreeGrafter"/>
</dbReference>
<organism>
    <name type="scientific">Culex quinquefasciatus</name>
    <name type="common">Southern house mosquito</name>
    <name type="synonym">Culex pungens</name>
    <dbReference type="NCBI Taxonomy" id="7176"/>
    <lineage>
        <taxon>Eukaryota</taxon>
        <taxon>Metazoa</taxon>
        <taxon>Ecdysozoa</taxon>
        <taxon>Arthropoda</taxon>
        <taxon>Hexapoda</taxon>
        <taxon>Insecta</taxon>
        <taxon>Pterygota</taxon>
        <taxon>Neoptera</taxon>
        <taxon>Endopterygota</taxon>
        <taxon>Diptera</taxon>
        <taxon>Nematocera</taxon>
        <taxon>Culicoidea</taxon>
        <taxon>Culicidae</taxon>
        <taxon>Culicinae</taxon>
        <taxon>Culicini</taxon>
        <taxon>Culex</taxon>
        <taxon>Culex</taxon>
    </lineage>
</organism>
<gene>
    <name evidence="2" type="primary">6045754</name>
    <name evidence="1" type="ORF">CpipJ_CPIJ013013</name>
</gene>
<dbReference type="STRING" id="7176.B0X088"/>